<evidence type="ECO:0000313" key="3">
    <source>
        <dbReference type="Proteomes" id="UP001176961"/>
    </source>
</evidence>
<evidence type="ECO:0000313" key="2">
    <source>
        <dbReference type="EMBL" id="CAJ0603478.1"/>
    </source>
</evidence>
<protein>
    <recommendedName>
        <fullName evidence="4">NTR domain-containing protein</fullName>
    </recommendedName>
</protein>
<proteinExistence type="predicted"/>
<gene>
    <name evidence="2" type="ORF">CYNAS_LOCUS15461</name>
</gene>
<feature type="chain" id="PRO_5041344013" description="NTR domain-containing protein" evidence="1">
    <location>
        <begin position="17"/>
        <end position="155"/>
    </location>
</feature>
<dbReference type="AlphaFoldDB" id="A0AA36H3R3"/>
<dbReference type="InterPro" id="IPR008993">
    <property type="entry name" value="TIMP-like_OB-fold"/>
</dbReference>
<keyword evidence="1" id="KW-0732">Signal</keyword>
<evidence type="ECO:0000256" key="1">
    <source>
        <dbReference type="SAM" id="SignalP"/>
    </source>
</evidence>
<organism evidence="2 3">
    <name type="scientific">Cylicocyclus nassatus</name>
    <name type="common">Nematode worm</name>
    <dbReference type="NCBI Taxonomy" id="53992"/>
    <lineage>
        <taxon>Eukaryota</taxon>
        <taxon>Metazoa</taxon>
        <taxon>Ecdysozoa</taxon>
        <taxon>Nematoda</taxon>
        <taxon>Chromadorea</taxon>
        <taxon>Rhabditida</taxon>
        <taxon>Rhabditina</taxon>
        <taxon>Rhabditomorpha</taxon>
        <taxon>Strongyloidea</taxon>
        <taxon>Strongylidae</taxon>
        <taxon>Cylicocyclus</taxon>
    </lineage>
</organism>
<comment type="caution">
    <text evidence="2">The sequence shown here is derived from an EMBL/GenBank/DDBJ whole genome shotgun (WGS) entry which is preliminary data.</text>
</comment>
<sequence length="155" mass="17585">MKALIIIAVSVVITVSLDLSDEKCRCRTNLTKEFCTKTVLITKVFGSLTPINRKRKDDVNSRIYYNLTFVMFVGPGQQKLHPDSITSSSTPANFDNCTIDLFLSKYYLLSGQRSGNDLVMNECGLHHLWRRTDSTSEAVKVISQFCRLPRFEIQA</sequence>
<dbReference type="Proteomes" id="UP001176961">
    <property type="component" value="Unassembled WGS sequence"/>
</dbReference>
<accession>A0AA36H3R3</accession>
<dbReference type="EMBL" id="CATQJL010000305">
    <property type="protein sequence ID" value="CAJ0603478.1"/>
    <property type="molecule type" value="Genomic_DNA"/>
</dbReference>
<name>A0AA36H3R3_CYLNA</name>
<dbReference type="SUPFAM" id="SSF50242">
    <property type="entry name" value="TIMP-like"/>
    <property type="match status" value="1"/>
</dbReference>
<reference evidence="2" key="1">
    <citation type="submission" date="2023-07" db="EMBL/GenBank/DDBJ databases">
        <authorList>
            <consortium name="CYATHOMIX"/>
        </authorList>
    </citation>
    <scope>NUCLEOTIDE SEQUENCE</scope>
    <source>
        <strain evidence="2">N/A</strain>
    </source>
</reference>
<evidence type="ECO:0008006" key="4">
    <source>
        <dbReference type="Google" id="ProtNLM"/>
    </source>
</evidence>
<feature type="signal peptide" evidence="1">
    <location>
        <begin position="1"/>
        <end position="16"/>
    </location>
</feature>
<dbReference type="Gene3D" id="2.40.50.120">
    <property type="match status" value="1"/>
</dbReference>
<keyword evidence="3" id="KW-1185">Reference proteome</keyword>